<keyword evidence="4" id="KW-0238">DNA-binding</keyword>
<dbReference type="EMBL" id="JAPTMY010000004">
    <property type="protein sequence ID" value="MCZ0856969.1"/>
    <property type="molecule type" value="Genomic_DNA"/>
</dbReference>
<evidence type="ECO:0000256" key="7">
    <source>
        <dbReference type="SAM" id="MobiDB-lite"/>
    </source>
</evidence>
<dbReference type="InterPro" id="IPR036388">
    <property type="entry name" value="WH-like_DNA-bd_sf"/>
</dbReference>
<feature type="compositionally biased region" description="Low complexity" evidence="7">
    <location>
        <begin position="352"/>
        <end position="368"/>
    </location>
</feature>
<dbReference type="Pfam" id="PF17854">
    <property type="entry name" value="FtsK_alpha"/>
    <property type="match status" value="1"/>
</dbReference>
<evidence type="ECO:0000256" key="8">
    <source>
        <dbReference type="SAM" id="Phobius"/>
    </source>
</evidence>
<sequence>MATSPSSSARSGARGPRGRASKQPTQQMEPSPSGSRYRRTAWAFVILALAVVTGLREWLGVSGAAGGVLHHLAAGPVGVLGIAVPLLLGALGVAMLRVRRLGTVHARISVGTLGVLAGVTGIIQVVSGNPSLAHGMAPLEEAGGLLGWAVGYPLVVLFSSVAAVILFVLLIAFSALVISGRTIADLREQLAERRGSACREDGGEPGDNLATRVLGAMRRTAGGRRAQDEAQTRTLGSYDGDEPFRTALETEKRRRGSGRRKRTQPPSAEAADTGAQPALDDDTRDRTATSVLSTPAAGVPLDDEPDSPPAVRPGRSAAARSRGPRPVPPAEPNAVTEETPSLETDPADEPSMTDMTDMTDMTGMPGMPGMVPMALPDGTTYTLPSESLLEPGAGHATRTEANDAIVEKLQDVFTEFNVDATVTGYTRGPQVTRYEVHLGRGVNVSRVTGQEKNIAYAVGSDEIRLLTPIPGKSAIGVEIPNSDREMVKLGDVLRSGAAKKQTHPLVVGLGKDVEGDYVVTNLAKTPHMLVAGQTGSGKSSFVNSMITSIMMRATPEEVRMVLVDPKRVELTIYEGIPHLITPIITSPKKAAEALEWVVREMDARYDDLASFGFKHIDDFNRAVRAGQVEPLPGSQRVISPYPYLLVVVDELADLMMTAPKDVEASIQRITQLARAAGIHLVLATQRPVAQVVTGLIKSNVPSRLAFATASQLDSRVILDQNGAETLTGQGDALYLGPGTSAPVRVQGSWVDESEIRAVVEHVKRQLTPEYRDDVTVPEVKKQIDEEIGDDMDLLLQAAELIISSQFGSTSMLQRKLRVGFAKAGRLMDLLESREVVGPSEGSKARDVLVAPEQLEETLAWIKGEGGAPGEPEQPQQAGQAQQAGAPQPARSAGSADAAGAGDRRPTAAPPASRTPDSGTDADRRAPQPWGGDTASDGAGDAGDATDSEDAWSLTGRGPSW</sequence>
<dbReference type="PANTHER" id="PTHR22683">
    <property type="entry name" value="SPORULATION PROTEIN RELATED"/>
    <property type="match status" value="1"/>
</dbReference>
<comment type="function">
    <text evidence="5">Essential cell division protein that coordinates cell division and chromosome segregation. The N-terminus is involved in assembly of the cell-division machinery. The C-terminus functions as a DNA motor that moves dsDNA in an ATP-dependent manner towards the dif recombination site, which is located within the replication terminus region. Required for activation of the Xer recombinase, allowing activation of chromosome unlinking by recombination.</text>
</comment>
<protein>
    <submittedName>
        <fullName evidence="10">DNA translocase FtsK</fullName>
    </submittedName>
</protein>
<evidence type="ECO:0000313" key="10">
    <source>
        <dbReference type="EMBL" id="MCZ0856969.1"/>
    </source>
</evidence>
<feature type="binding site" evidence="6">
    <location>
        <begin position="532"/>
        <end position="539"/>
    </location>
    <ligand>
        <name>ATP</name>
        <dbReference type="ChEBI" id="CHEBI:30616"/>
    </ligand>
</feature>
<feature type="compositionally biased region" description="Low complexity" evidence="7">
    <location>
        <begin position="930"/>
        <end position="942"/>
    </location>
</feature>
<feature type="transmembrane region" description="Helical" evidence="8">
    <location>
        <begin position="73"/>
        <end position="96"/>
    </location>
</feature>
<dbReference type="InterPro" id="IPR002543">
    <property type="entry name" value="FtsK_dom"/>
</dbReference>
<dbReference type="PROSITE" id="PS50901">
    <property type="entry name" value="FTSK"/>
    <property type="match status" value="1"/>
</dbReference>
<dbReference type="InterPro" id="IPR027417">
    <property type="entry name" value="P-loop_NTPase"/>
</dbReference>
<feature type="compositionally biased region" description="Basic and acidic residues" evidence="7">
    <location>
        <begin position="242"/>
        <end position="252"/>
    </location>
</feature>
<feature type="compositionally biased region" description="Low complexity" evidence="7">
    <location>
        <begin position="1"/>
        <end position="14"/>
    </location>
</feature>
<dbReference type="CDD" id="cd01127">
    <property type="entry name" value="TrwB_TraG_TraD_VirD4"/>
    <property type="match status" value="1"/>
</dbReference>
<dbReference type="Pfam" id="PF01580">
    <property type="entry name" value="FtsK_SpoIIIE"/>
    <property type="match status" value="1"/>
</dbReference>
<accession>A0ABT4I6H0</accession>
<dbReference type="SUPFAM" id="SSF46785">
    <property type="entry name" value="Winged helix' DNA-binding domain"/>
    <property type="match status" value="1"/>
</dbReference>
<feature type="region of interest" description="Disordered" evidence="7">
    <location>
        <begin position="1"/>
        <end position="35"/>
    </location>
</feature>
<feature type="compositionally biased region" description="Low complexity" evidence="7">
    <location>
        <begin position="869"/>
        <end position="900"/>
    </location>
</feature>
<evidence type="ECO:0000259" key="9">
    <source>
        <dbReference type="PROSITE" id="PS50901"/>
    </source>
</evidence>
<evidence type="ECO:0000313" key="11">
    <source>
        <dbReference type="Proteomes" id="UP001072034"/>
    </source>
</evidence>
<dbReference type="SMART" id="SM00843">
    <property type="entry name" value="Ftsk_gamma"/>
    <property type="match status" value="1"/>
</dbReference>
<dbReference type="RefSeq" id="WP_268916651.1">
    <property type="nucleotide sequence ID" value="NZ_JAPTMY010000004.1"/>
</dbReference>
<gene>
    <name evidence="10" type="ORF">OHJ16_02765</name>
</gene>
<feature type="domain" description="FtsK" evidence="9">
    <location>
        <begin position="515"/>
        <end position="715"/>
    </location>
</feature>
<dbReference type="InterPro" id="IPR041027">
    <property type="entry name" value="FtsK_alpha"/>
</dbReference>
<dbReference type="InterPro" id="IPR036390">
    <property type="entry name" value="WH_DNA-bd_sf"/>
</dbReference>
<keyword evidence="8" id="KW-1133">Transmembrane helix</keyword>
<dbReference type="Gene3D" id="3.40.50.300">
    <property type="entry name" value="P-loop containing nucleotide triphosphate hydrolases"/>
    <property type="match status" value="1"/>
</dbReference>
<feature type="region of interest" description="Disordered" evidence="7">
    <location>
        <begin position="863"/>
        <end position="960"/>
    </location>
</feature>
<dbReference type="SUPFAM" id="SSF52540">
    <property type="entry name" value="P-loop containing nucleoside triphosphate hydrolases"/>
    <property type="match status" value="1"/>
</dbReference>
<evidence type="ECO:0000256" key="3">
    <source>
        <dbReference type="ARBA" id="ARBA00022840"/>
    </source>
</evidence>
<feature type="transmembrane region" description="Helical" evidence="8">
    <location>
        <begin position="41"/>
        <end position="61"/>
    </location>
</feature>
<comment type="similarity">
    <text evidence="1">Belongs to the FtsK/SpoIIIE/SftA family.</text>
</comment>
<dbReference type="Gene3D" id="1.10.10.10">
    <property type="entry name" value="Winged helix-like DNA-binding domain superfamily/Winged helix DNA-binding domain"/>
    <property type="match status" value="1"/>
</dbReference>
<name>A0ABT4I6H0_9ACTO</name>
<comment type="caution">
    <text evidence="10">The sequence shown here is derived from an EMBL/GenBank/DDBJ whole genome shotgun (WGS) entry which is preliminary data.</text>
</comment>
<keyword evidence="2 6" id="KW-0547">Nucleotide-binding</keyword>
<organism evidence="10 11">
    <name type="scientific">Actinomyces israelii</name>
    <dbReference type="NCBI Taxonomy" id="1659"/>
    <lineage>
        <taxon>Bacteria</taxon>
        <taxon>Bacillati</taxon>
        <taxon>Actinomycetota</taxon>
        <taxon>Actinomycetes</taxon>
        <taxon>Actinomycetales</taxon>
        <taxon>Actinomycetaceae</taxon>
        <taxon>Actinomyces</taxon>
    </lineage>
</organism>
<keyword evidence="11" id="KW-1185">Reference proteome</keyword>
<feature type="transmembrane region" description="Helical" evidence="8">
    <location>
        <begin position="146"/>
        <end position="178"/>
    </location>
</feature>
<dbReference type="Proteomes" id="UP001072034">
    <property type="component" value="Unassembled WGS sequence"/>
</dbReference>
<evidence type="ECO:0000256" key="5">
    <source>
        <dbReference type="ARBA" id="ARBA00024986"/>
    </source>
</evidence>
<keyword evidence="8" id="KW-0812">Transmembrane</keyword>
<feature type="compositionally biased region" description="Basic residues" evidence="7">
    <location>
        <begin position="253"/>
        <end position="263"/>
    </location>
</feature>
<feature type="region of interest" description="Disordered" evidence="7">
    <location>
        <begin position="221"/>
        <end position="368"/>
    </location>
</feature>
<dbReference type="PANTHER" id="PTHR22683:SF41">
    <property type="entry name" value="DNA TRANSLOCASE FTSK"/>
    <property type="match status" value="1"/>
</dbReference>
<feature type="compositionally biased region" description="Polar residues" evidence="7">
    <location>
        <begin position="22"/>
        <end position="34"/>
    </location>
</feature>
<keyword evidence="3 6" id="KW-0067">ATP-binding</keyword>
<dbReference type="Pfam" id="PF09397">
    <property type="entry name" value="FtsK_gamma"/>
    <property type="match status" value="1"/>
</dbReference>
<dbReference type="InterPro" id="IPR018541">
    <property type="entry name" value="Ftsk_gamma"/>
</dbReference>
<feature type="transmembrane region" description="Helical" evidence="8">
    <location>
        <begin position="108"/>
        <end position="126"/>
    </location>
</feature>
<keyword evidence="8" id="KW-0472">Membrane</keyword>
<feature type="compositionally biased region" description="Low complexity" evidence="7">
    <location>
        <begin position="312"/>
        <end position="321"/>
    </location>
</feature>
<evidence type="ECO:0000256" key="2">
    <source>
        <dbReference type="ARBA" id="ARBA00022741"/>
    </source>
</evidence>
<evidence type="ECO:0000256" key="6">
    <source>
        <dbReference type="PROSITE-ProRule" id="PRU00289"/>
    </source>
</evidence>
<dbReference type="InterPro" id="IPR050206">
    <property type="entry name" value="FtsK/SpoIIIE/SftA"/>
</dbReference>
<evidence type="ECO:0000256" key="1">
    <source>
        <dbReference type="ARBA" id="ARBA00006474"/>
    </source>
</evidence>
<proteinExistence type="inferred from homology"/>
<reference evidence="10" key="1">
    <citation type="submission" date="2022-10" db="EMBL/GenBank/DDBJ databases">
        <title>Genome sequence of Actinomyces israelii ATCC 10048.</title>
        <authorList>
            <person name="Watt R.M."/>
            <person name="Tong W.M."/>
        </authorList>
    </citation>
    <scope>NUCLEOTIDE SEQUENCE</scope>
    <source>
        <strain evidence="10">ATCC 10048</strain>
    </source>
</reference>
<dbReference type="Gene3D" id="3.30.980.40">
    <property type="match status" value="1"/>
</dbReference>
<evidence type="ECO:0000256" key="4">
    <source>
        <dbReference type="ARBA" id="ARBA00023125"/>
    </source>
</evidence>